<dbReference type="PANTHER" id="PTHR31600">
    <property type="entry name" value="TINY MACROCYSTS PROTEIN B-RELATED"/>
    <property type="match status" value="1"/>
</dbReference>
<feature type="region of interest" description="Disordered" evidence="1">
    <location>
        <begin position="1151"/>
        <end position="1171"/>
    </location>
</feature>
<sequence length="1544" mass="172391">MAAQDYDNTRESPDCPPHHTEARASGCHDNRRLRFQHRQSSFAHSRMDPPNKPRRGLGGQITTPSDVNEDVSIFPSVFSASASAITVSEYGDTEMTASTTEEEYYSPLTRKAIDRVEDAPIAECLNDTIGDIITPESNSEQTADGSVIIHNIEVPHGLSREVSRTSADGHAETDSPSETSGLSSISTGSSFFGTSAETGIQGVLMNVQTFLYEVVYLVVKGNTFLTPLMTALLVVDFLQLLSFAVDPGPNDYGTSYIFNEYLMEALKVLRFLPSTTTATVTYLMAGAATATLVFISFVCVYMNRQLRASRIPPIFLIRFVRVAISLVVTVLFIPINTVYIRCVVAIIQQQGSSIEWTIIVAVILAIQVCFIVVAVTVNLIFYQADMKEPRMLGKMHSRVDAAMLLAKVVMVFVYNVVLAGNFTDEQFSYFFLPVMLGCFTLIALSLAVFQPYYRLPTNILRAGFFVTVACCAAVYHIGLMFGLHPALVDALLIAVNVTVNVLSVVTIIGLEFCYTYPVRRFLKALHAHMPPRSPTTGAQEPLDRGDALPPAVAAARPHWIMPFAVEISMRRKVAEIRWLSRKIKHRLRQRPVSLPGFEADDEPVDISDLETQREDAINDCFRVYQFAFRSYPTEMWVCASYFATISAFRPLAVTDCNKRALRIQELAQGRTSLDTMYFFFQAFRSRRTGGNDDEIARLERQRRLKSTAHDQQQLLDDRREFWRQVRVLKNRVVTPKALSDINRLTSRMSFAIDRLNANYISLLQEATPRILRQYATFLRDVMGLEGPAHLYMDHAYELEADTAKETANVQAIDLANGRSKGVLFGVVQTGLEVRALVCCLMLAGILVGMAASMYFIVRLVFQHILALFFAFTGVMYGLQLCANGLLNYAARDDPAMAVGFLPMTENLFTAILKTGSTSFIEQAFSQVELGTILALDDTILPQAFKAAYLEEIDTLEWAGDTFYPHFITTWVIGKFSAHISRLTDTLIDVWHDVPLLDAINIAQASMLEGPHEFIPSDEDVEVMSVGEALTTLLHTIKRISTANKAALLALDGTYPLGHDAYETDIAFVLANVPLIYDELERQHEEFLVTAHLFPFTLTCLLAALAISFSAVMIVTTIAVFILPLQRSYYRTLDLLAVFFFIPNDIMKRLTENDDDRKGTRPRSPTKRPHAVMFNVPDSPMATNMSTTSDQNTEPFSNAEDALDDAARAKHWRRSRPILVRSMIVGVLPRIAISGLVILQLYDAFTGFLVYRVIGDANIGSQFFMLFSGVISSVSIAGQLQRLASYEFMTGVPANETRTAMLGHTDRLNAVYSYFTSTTHAYGSHYFDEIMEQSFFEVVALKLADYLTPATWVAGDESSTIMTLMYEPNCPLEQVSPTLCAAIMGGSGRSIPFESQAGLLMASQFGMMASRMLAGLPTNQTWDSAEFFQEIDRYGQSMYFLDMMNAVYNRLVDSIDFTINVMGIFTVLLGVLIAVLYVFIFRPIAMLTKRKYDELAVNLDIVVRTHRIELDDETRTIIEKHRPVVLDQFDVSDPNASEASDEMAF</sequence>
<evidence type="ECO:0000259" key="3">
    <source>
        <dbReference type="Pfam" id="PF25474"/>
    </source>
</evidence>
<dbReference type="EMBL" id="JAHDYR010000005">
    <property type="protein sequence ID" value="KAG9396745.1"/>
    <property type="molecule type" value="Genomic_DNA"/>
</dbReference>
<gene>
    <name evidence="4" type="ORF">J8273_1763</name>
</gene>
<feature type="transmembrane region" description="Helical" evidence="2">
    <location>
        <begin position="356"/>
        <end position="381"/>
    </location>
</feature>
<dbReference type="Pfam" id="PF25474">
    <property type="entry name" value="TPR_TmcB"/>
    <property type="match status" value="1"/>
</dbReference>
<feature type="transmembrane region" description="Helical" evidence="2">
    <location>
        <begin position="280"/>
        <end position="303"/>
    </location>
</feature>
<organism evidence="4 5">
    <name type="scientific">Carpediemonas membranifera</name>
    <dbReference type="NCBI Taxonomy" id="201153"/>
    <lineage>
        <taxon>Eukaryota</taxon>
        <taxon>Metamonada</taxon>
        <taxon>Carpediemonas-like organisms</taxon>
        <taxon>Carpediemonas</taxon>
    </lineage>
</organism>
<feature type="transmembrane region" description="Helical" evidence="2">
    <location>
        <begin position="429"/>
        <end position="450"/>
    </location>
</feature>
<feature type="transmembrane region" description="Helical" evidence="2">
    <location>
        <begin position="1092"/>
        <end position="1122"/>
    </location>
</feature>
<feature type="region of interest" description="Disordered" evidence="1">
    <location>
        <begin position="159"/>
        <end position="183"/>
    </location>
</feature>
<keyword evidence="5" id="KW-1185">Reference proteome</keyword>
<keyword evidence="2" id="KW-0472">Membrane</keyword>
<dbReference type="PANTHER" id="PTHR31600:SF2">
    <property type="entry name" value="GAMETE ENRICHED GENE 10 PROTEIN-RELATED"/>
    <property type="match status" value="1"/>
</dbReference>
<keyword evidence="2" id="KW-1133">Transmembrane helix</keyword>
<evidence type="ECO:0000256" key="2">
    <source>
        <dbReference type="SAM" id="Phobius"/>
    </source>
</evidence>
<feature type="transmembrane region" description="Helical" evidence="2">
    <location>
        <begin position="1261"/>
        <end position="1279"/>
    </location>
</feature>
<feature type="transmembrane region" description="Helical" evidence="2">
    <location>
        <begin position="490"/>
        <end position="514"/>
    </location>
</feature>
<comment type="caution">
    <text evidence="4">The sequence shown here is derived from an EMBL/GenBank/DDBJ whole genome shotgun (WGS) entry which is preliminary data.</text>
</comment>
<evidence type="ECO:0000256" key="1">
    <source>
        <dbReference type="SAM" id="MobiDB-lite"/>
    </source>
</evidence>
<name>A0A8J6EBB3_9EUKA</name>
<accession>A0A8J6EBB3</accession>
<evidence type="ECO:0000313" key="4">
    <source>
        <dbReference type="EMBL" id="KAG9396745.1"/>
    </source>
</evidence>
<feature type="transmembrane region" description="Helical" evidence="2">
    <location>
        <begin position="835"/>
        <end position="857"/>
    </location>
</feature>
<feature type="compositionally biased region" description="Basic residues" evidence="1">
    <location>
        <begin position="1159"/>
        <end position="1169"/>
    </location>
</feature>
<feature type="compositionally biased region" description="Basic and acidic residues" evidence="1">
    <location>
        <begin position="7"/>
        <end position="32"/>
    </location>
</feature>
<dbReference type="InterPro" id="IPR057352">
    <property type="entry name" value="TPR_TmcB/C"/>
</dbReference>
<keyword evidence="2" id="KW-0812">Transmembrane</keyword>
<protein>
    <submittedName>
        <fullName evidence="4">TmcB-like protein</fullName>
    </submittedName>
</protein>
<feature type="transmembrane region" description="Helical" evidence="2">
    <location>
        <begin position="462"/>
        <end position="484"/>
    </location>
</feature>
<feature type="transmembrane region" description="Helical" evidence="2">
    <location>
        <begin position="1217"/>
        <end position="1241"/>
    </location>
</feature>
<feature type="region of interest" description="Disordered" evidence="1">
    <location>
        <begin position="1"/>
        <end position="67"/>
    </location>
</feature>
<evidence type="ECO:0000313" key="5">
    <source>
        <dbReference type="Proteomes" id="UP000717585"/>
    </source>
</evidence>
<feature type="domain" description="TmcB/TmcC TPR repeats" evidence="3">
    <location>
        <begin position="685"/>
        <end position="804"/>
    </location>
</feature>
<feature type="transmembrane region" description="Helical" evidence="2">
    <location>
        <begin position="315"/>
        <end position="336"/>
    </location>
</feature>
<dbReference type="Proteomes" id="UP000717585">
    <property type="component" value="Unassembled WGS sequence"/>
</dbReference>
<dbReference type="InterPro" id="IPR052994">
    <property type="entry name" value="Tiny_macrocysts_regulators"/>
</dbReference>
<feature type="compositionally biased region" description="Basic and acidic residues" evidence="1">
    <location>
        <begin position="159"/>
        <end position="173"/>
    </location>
</feature>
<feature type="transmembrane region" description="Helical" evidence="2">
    <location>
        <begin position="1456"/>
        <end position="1480"/>
    </location>
</feature>
<proteinExistence type="predicted"/>
<feature type="transmembrane region" description="Helical" evidence="2">
    <location>
        <begin position="402"/>
        <end position="423"/>
    </location>
</feature>
<reference evidence="4" key="1">
    <citation type="submission" date="2021-05" db="EMBL/GenBank/DDBJ databases">
        <title>A free-living protist that lacks canonical eukaryotic 1 DNA replication and segregation systems.</title>
        <authorList>
            <person name="Salas-Leiva D.E."/>
            <person name="Tromer E.C."/>
            <person name="Curtis B.A."/>
            <person name="Jerlstrom-Hultqvist J."/>
            <person name="Kolisko M."/>
            <person name="Yi Z."/>
            <person name="Salas-Leiva J.S."/>
            <person name="Gallot-Lavallee L."/>
            <person name="Kops G.J.P.L."/>
            <person name="Archibald J.M."/>
            <person name="Simpson A.G.B."/>
            <person name="Roger A.J."/>
        </authorList>
    </citation>
    <scope>NUCLEOTIDE SEQUENCE</scope>
    <source>
        <strain evidence="4">BICM</strain>
    </source>
</reference>